<dbReference type="CDD" id="cd16282">
    <property type="entry name" value="metallo-hydrolase-like_MBL-fold"/>
    <property type="match status" value="1"/>
</dbReference>
<dbReference type="Gene3D" id="3.60.15.10">
    <property type="entry name" value="Ribonuclease Z/Hydroxyacylglutathione hydrolase-like"/>
    <property type="match status" value="1"/>
</dbReference>
<protein>
    <submittedName>
        <fullName evidence="1">Beta-lactamase</fullName>
    </submittedName>
</protein>
<dbReference type="Proteomes" id="UP000064201">
    <property type="component" value="Chromosome"/>
</dbReference>
<organism evidence="1 2">
    <name type="scientific">Thioalkalivibrio versutus</name>
    <dbReference type="NCBI Taxonomy" id="106634"/>
    <lineage>
        <taxon>Bacteria</taxon>
        <taxon>Pseudomonadati</taxon>
        <taxon>Pseudomonadota</taxon>
        <taxon>Gammaproteobacteria</taxon>
        <taxon>Chromatiales</taxon>
        <taxon>Ectothiorhodospiraceae</taxon>
        <taxon>Thioalkalivibrio</taxon>
    </lineage>
</organism>
<keyword evidence="2" id="KW-1185">Reference proteome</keyword>
<dbReference type="SMART" id="SM00849">
    <property type="entry name" value="Lactamase_B"/>
    <property type="match status" value="1"/>
</dbReference>
<evidence type="ECO:0000313" key="2">
    <source>
        <dbReference type="Proteomes" id="UP000064201"/>
    </source>
</evidence>
<dbReference type="AlphaFoldDB" id="A0A0G3G3S3"/>
<dbReference type="KEGG" id="tvr:TVD_11145"/>
<accession>A0A0G3G3S3</accession>
<proteinExistence type="predicted"/>
<dbReference type="Pfam" id="PF00753">
    <property type="entry name" value="Lactamase_B"/>
    <property type="match status" value="1"/>
</dbReference>
<dbReference type="RefSeq" id="WP_018144104.1">
    <property type="nucleotide sequence ID" value="NZ_CP011367.1"/>
</dbReference>
<dbReference type="EMBL" id="CP011367">
    <property type="protein sequence ID" value="AKJ95873.1"/>
    <property type="molecule type" value="Genomic_DNA"/>
</dbReference>
<evidence type="ECO:0000313" key="1">
    <source>
        <dbReference type="EMBL" id="AKJ95873.1"/>
    </source>
</evidence>
<dbReference type="OrthoDB" id="420651at2"/>
<dbReference type="InterPro" id="IPR036866">
    <property type="entry name" value="RibonucZ/Hydroxyglut_hydro"/>
</dbReference>
<sequence length="305" mass="34132">MSVPENPYEPVSVDVTAHEVEGLDTWYMIGISGIPDPDNEGHTSNAGFVVTDEGVVVYDALGTPPLGFEMIRRIREVTDQPIKYVIAGHYHADHIYGLQAFADHTDAKIIGQARARDYLGGAGAVARLEQRRGVLAPWVDEDTQIIPPDEFFEDEYTIRLGGKTFRCVHAGPAHSPDDIIMVVEETGVVFAGDIVFDGRIPFLGDDALDSENWVKRLEELMEMDLKFLIPGHGEATDQAARAVRFTRDYLVKLREHMAVAVENMDSFDEAYSAMDWSDYEDLPAFEQTNRSNANAVYLEMEEKLF</sequence>
<reference evidence="1 2" key="1">
    <citation type="submission" date="2015-04" db="EMBL/GenBank/DDBJ databases">
        <title>Complete Sequence for the Genome of the Thioalkalivibrio versutus D301.</title>
        <authorList>
            <person name="Mu T."/>
            <person name="Zhou J."/>
            <person name="Xu X."/>
        </authorList>
    </citation>
    <scope>NUCLEOTIDE SEQUENCE [LARGE SCALE GENOMIC DNA]</scope>
    <source>
        <strain evidence="1 2">D301</strain>
    </source>
</reference>
<gene>
    <name evidence="1" type="ORF">TVD_11145</name>
</gene>
<dbReference type="PANTHER" id="PTHR42951">
    <property type="entry name" value="METALLO-BETA-LACTAMASE DOMAIN-CONTAINING"/>
    <property type="match status" value="1"/>
</dbReference>
<dbReference type="PATRIC" id="fig|106634.4.peg.2272"/>
<dbReference type="InterPro" id="IPR001279">
    <property type="entry name" value="Metallo-B-lactamas"/>
</dbReference>
<dbReference type="SUPFAM" id="SSF56281">
    <property type="entry name" value="Metallo-hydrolase/oxidoreductase"/>
    <property type="match status" value="1"/>
</dbReference>
<name>A0A0G3G3S3_9GAMM</name>
<dbReference type="PANTHER" id="PTHR42951:SF20">
    <property type="entry name" value="BETA LACTAMASE"/>
    <property type="match status" value="1"/>
</dbReference>
<dbReference type="InterPro" id="IPR050855">
    <property type="entry name" value="NDM-1-like"/>
</dbReference>
<dbReference type="STRING" id="106634.TVD_11145"/>